<feature type="compositionally biased region" description="Low complexity" evidence="1">
    <location>
        <begin position="71"/>
        <end position="85"/>
    </location>
</feature>
<proteinExistence type="predicted"/>
<feature type="region of interest" description="Disordered" evidence="1">
    <location>
        <begin position="15"/>
        <end position="122"/>
    </location>
</feature>
<dbReference type="Proteomes" id="UP000703269">
    <property type="component" value="Unassembled WGS sequence"/>
</dbReference>
<accession>A0A9P3LG42</accession>
<sequence length="152" mass="16179">MKPSTLNQLRAQVIGPLPPCCGSSAAARTRARRRTCASCSRTPTSRSTRSTPRAAGRRCNTRSTPGTSPPRSCSFSAPTSTSTPRTRPDTPLPTSGTRPSKAPGPMRPAAATPRPTRRTRSTGSYVYGAWHCTPACPALHARVSHCDTKHII</sequence>
<evidence type="ECO:0000313" key="3">
    <source>
        <dbReference type="Proteomes" id="UP000703269"/>
    </source>
</evidence>
<dbReference type="AlphaFoldDB" id="A0A9P3LG42"/>
<dbReference type="EMBL" id="BPQB01000031">
    <property type="protein sequence ID" value="GJE93358.1"/>
    <property type="molecule type" value="Genomic_DNA"/>
</dbReference>
<feature type="compositionally biased region" description="Low complexity" evidence="1">
    <location>
        <begin position="36"/>
        <end position="54"/>
    </location>
</feature>
<evidence type="ECO:0000313" key="2">
    <source>
        <dbReference type="EMBL" id="GJE93358.1"/>
    </source>
</evidence>
<reference evidence="2 3" key="1">
    <citation type="submission" date="2021-08" db="EMBL/GenBank/DDBJ databases">
        <title>Draft Genome Sequence of Phanerochaete sordida strain YK-624.</title>
        <authorList>
            <person name="Mori T."/>
            <person name="Dohra H."/>
            <person name="Suzuki T."/>
            <person name="Kawagishi H."/>
            <person name="Hirai H."/>
        </authorList>
    </citation>
    <scope>NUCLEOTIDE SEQUENCE [LARGE SCALE GENOMIC DNA]</scope>
    <source>
        <strain evidence="2 3">YK-624</strain>
    </source>
</reference>
<comment type="caution">
    <text evidence="2">The sequence shown here is derived from an EMBL/GenBank/DDBJ whole genome shotgun (WGS) entry which is preliminary data.</text>
</comment>
<keyword evidence="3" id="KW-1185">Reference proteome</keyword>
<name>A0A9P3LG42_9APHY</name>
<gene>
    <name evidence="2" type="ORF">PsYK624_095170</name>
</gene>
<feature type="compositionally biased region" description="Polar residues" evidence="1">
    <location>
        <begin position="61"/>
        <end position="70"/>
    </location>
</feature>
<organism evidence="2 3">
    <name type="scientific">Phanerochaete sordida</name>
    <dbReference type="NCBI Taxonomy" id="48140"/>
    <lineage>
        <taxon>Eukaryota</taxon>
        <taxon>Fungi</taxon>
        <taxon>Dikarya</taxon>
        <taxon>Basidiomycota</taxon>
        <taxon>Agaricomycotina</taxon>
        <taxon>Agaricomycetes</taxon>
        <taxon>Polyporales</taxon>
        <taxon>Phanerochaetaceae</taxon>
        <taxon>Phanerochaete</taxon>
    </lineage>
</organism>
<evidence type="ECO:0000256" key="1">
    <source>
        <dbReference type="SAM" id="MobiDB-lite"/>
    </source>
</evidence>
<protein>
    <submittedName>
        <fullName evidence="2">Uncharacterized protein</fullName>
    </submittedName>
</protein>